<dbReference type="InterPro" id="IPR001841">
    <property type="entry name" value="Znf_RING"/>
</dbReference>
<reference evidence="4" key="1">
    <citation type="submission" date="2020-11" db="EMBL/GenBank/DDBJ databases">
        <authorList>
            <person name="Tran Van P."/>
        </authorList>
    </citation>
    <scope>NUCLEOTIDE SEQUENCE</scope>
</reference>
<keyword evidence="1" id="KW-0479">Metal-binding</keyword>
<dbReference type="InterPro" id="IPR031824">
    <property type="entry name" value="RNF220_mid"/>
</dbReference>
<dbReference type="GO" id="GO:0016567">
    <property type="term" value="P:protein ubiquitination"/>
    <property type="evidence" value="ECO:0007669"/>
    <property type="project" value="TreeGrafter"/>
</dbReference>
<name>A0A7R8W2H6_9CRUS</name>
<keyword evidence="2" id="KW-0862">Zinc</keyword>
<dbReference type="OrthoDB" id="6270329at2759"/>
<dbReference type="Pfam" id="PF13923">
    <property type="entry name" value="zf-C3HC4_2"/>
    <property type="match status" value="1"/>
</dbReference>
<keyword evidence="1" id="KW-0863">Zinc-finger</keyword>
<dbReference type="PROSITE" id="PS50089">
    <property type="entry name" value="ZF_RING_2"/>
    <property type="match status" value="1"/>
</dbReference>
<dbReference type="AlphaFoldDB" id="A0A7R8W2H6"/>
<protein>
    <submittedName>
        <fullName evidence="4">Uncharacterized protein</fullName>
    </submittedName>
</protein>
<dbReference type="PANTHER" id="PTHR13459:SF1">
    <property type="entry name" value="E3 UBIQUITIN-PROTEIN LIGASE RNF220 ISOFORM X1"/>
    <property type="match status" value="1"/>
</dbReference>
<gene>
    <name evidence="4" type="ORF">CTOB1V02_LOCUS1582</name>
</gene>
<dbReference type="InterPro" id="IPR052443">
    <property type="entry name" value="E3_ubiq-ligase_RNF220-like"/>
</dbReference>
<feature type="region of interest" description="Disordered" evidence="3">
    <location>
        <begin position="98"/>
        <end position="117"/>
    </location>
</feature>
<dbReference type="EMBL" id="OB660229">
    <property type="protein sequence ID" value="CAD7223602.1"/>
    <property type="molecule type" value="Genomic_DNA"/>
</dbReference>
<feature type="region of interest" description="Disordered" evidence="3">
    <location>
        <begin position="228"/>
        <end position="318"/>
    </location>
</feature>
<dbReference type="GO" id="GO:0061630">
    <property type="term" value="F:ubiquitin protein ligase activity"/>
    <property type="evidence" value="ECO:0007669"/>
    <property type="project" value="TreeGrafter"/>
</dbReference>
<evidence type="ECO:0000256" key="2">
    <source>
        <dbReference type="ARBA" id="ARBA00022833"/>
    </source>
</evidence>
<evidence type="ECO:0000313" key="4">
    <source>
        <dbReference type="EMBL" id="CAD7223602.1"/>
    </source>
</evidence>
<feature type="compositionally biased region" description="Basic and acidic residues" evidence="3">
    <location>
        <begin position="245"/>
        <end position="290"/>
    </location>
</feature>
<sequence length="380" mass="42645">MFSSLDKADSCWLDQVKVLPFVLILLEKKKPVVVASGRSAPPLGKHCGQLVGSPSDHLACPVCQQALRDGEIESHCAMELDRLSQQQIHLQCMEMTRPPSQASDLSRGGRGEPNSGARWETYQRIRTNRQNRLRLKLKRRREDEIFTPVCPGCNQKKHCTLPEFNEHIQQCYRKHLDAANILQNNQSLLNAWEKRRGSVLAAHGLAMPIREGPLSLVKDESEDAEVIVDGEDTSLYGPPQYTEADVARVKAEAEQESKSPRSPMRDDLGDEHDNERSNRGEQEDSVRETEAVNDDGTRSPTPDNDQGHVDRGQSGQGSLSAMLQKQTCHLCRGPFQTPLVSISCWHVNCEKCWLRTLGIKKLCPQCNIVTQPGDLRKIFL</sequence>
<dbReference type="Gene3D" id="3.30.40.10">
    <property type="entry name" value="Zinc/RING finger domain, C3HC4 (zinc finger)"/>
    <property type="match status" value="1"/>
</dbReference>
<dbReference type="Pfam" id="PF15926">
    <property type="entry name" value="RNF220"/>
    <property type="match status" value="2"/>
</dbReference>
<dbReference type="SUPFAM" id="SSF57850">
    <property type="entry name" value="RING/U-box"/>
    <property type="match status" value="1"/>
</dbReference>
<proteinExistence type="predicted"/>
<dbReference type="GO" id="GO:0008270">
    <property type="term" value="F:zinc ion binding"/>
    <property type="evidence" value="ECO:0007669"/>
    <property type="project" value="UniProtKB-KW"/>
</dbReference>
<evidence type="ECO:0000256" key="3">
    <source>
        <dbReference type="SAM" id="MobiDB-lite"/>
    </source>
</evidence>
<accession>A0A7R8W2H6</accession>
<dbReference type="InterPro" id="IPR013083">
    <property type="entry name" value="Znf_RING/FYVE/PHD"/>
</dbReference>
<dbReference type="PANTHER" id="PTHR13459">
    <property type="entry name" value="E3 UBIQUITIN-PROTEIN LIGASE RNF220 ISOFORM X1"/>
    <property type="match status" value="1"/>
</dbReference>
<organism evidence="4">
    <name type="scientific">Cyprideis torosa</name>
    <dbReference type="NCBI Taxonomy" id="163714"/>
    <lineage>
        <taxon>Eukaryota</taxon>
        <taxon>Metazoa</taxon>
        <taxon>Ecdysozoa</taxon>
        <taxon>Arthropoda</taxon>
        <taxon>Crustacea</taxon>
        <taxon>Oligostraca</taxon>
        <taxon>Ostracoda</taxon>
        <taxon>Podocopa</taxon>
        <taxon>Podocopida</taxon>
        <taxon>Cytherocopina</taxon>
        <taxon>Cytheroidea</taxon>
        <taxon>Cytherideidae</taxon>
        <taxon>Cyprideis</taxon>
    </lineage>
</organism>
<evidence type="ECO:0000256" key="1">
    <source>
        <dbReference type="ARBA" id="ARBA00022771"/>
    </source>
</evidence>